<dbReference type="Proteomes" id="UP000494106">
    <property type="component" value="Unassembled WGS sequence"/>
</dbReference>
<dbReference type="OrthoDB" id="7369259at2759"/>
<evidence type="ECO:0000313" key="3">
    <source>
        <dbReference type="EMBL" id="CAB3232317.1"/>
    </source>
</evidence>
<dbReference type="AlphaFoldDB" id="A0A8S0YVQ9"/>
<evidence type="ECO:0000256" key="1">
    <source>
        <dbReference type="SAM" id="MobiDB-lite"/>
    </source>
</evidence>
<reference evidence="4 5" key="1">
    <citation type="submission" date="2020-04" db="EMBL/GenBank/DDBJ databases">
        <authorList>
            <person name="Wallbank WR R."/>
            <person name="Pardo Diaz C."/>
            <person name="Kozak K."/>
            <person name="Martin S."/>
            <person name="Jiggins C."/>
            <person name="Moest M."/>
            <person name="Warren A I."/>
            <person name="Byers J.R.P. K."/>
            <person name="Montejo-Kovacevich G."/>
            <person name="Yen C E."/>
        </authorList>
    </citation>
    <scope>NUCLEOTIDE SEQUENCE [LARGE SCALE GENOMIC DNA]</scope>
</reference>
<feature type="compositionally biased region" description="Basic and acidic residues" evidence="1">
    <location>
        <begin position="156"/>
        <end position="167"/>
    </location>
</feature>
<gene>
    <name evidence="2" type="ORF">APLA_LOCUS1015</name>
    <name evidence="3" type="ORF">APLA_LOCUS5645</name>
</gene>
<name>A0A8S0YVQ9_ARCPL</name>
<evidence type="ECO:0000313" key="2">
    <source>
        <dbReference type="EMBL" id="CAB3222391.1"/>
    </source>
</evidence>
<evidence type="ECO:0000313" key="5">
    <source>
        <dbReference type="Proteomes" id="UP000494256"/>
    </source>
</evidence>
<accession>A0A8S0YVQ9</accession>
<dbReference type="Proteomes" id="UP000494256">
    <property type="component" value="Unassembled WGS sequence"/>
</dbReference>
<dbReference type="InterPro" id="IPR015970">
    <property type="entry name" value="P40_nucleoprot_sub2_BD-vir"/>
</dbReference>
<dbReference type="Gene3D" id="1.10.3050.10">
    <property type="entry name" value="borna disease virus nucleoprotein, domain 2"/>
    <property type="match status" value="1"/>
</dbReference>
<proteinExistence type="predicted"/>
<organism evidence="2 4">
    <name type="scientific">Arctia plantaginis</name>
    <name type="common">Wood tiger moth</name>
    <name type="synonym">Phalaena plantaginis</name>
    <dbReference type="NCBI Taxonomy" id="874455"/>
    <lineage>
        <taxon>Eukaryota</taxon>
        <taxon>Metazoa</taxon>
        <taxon>Ecdysozoa</taxon>
        <taxon>Arthropoda</taxon>
        <taxon>Hexapoda</taxon>
        <taxon>Insecta</taxon>
        <taxon>Pterygota</taxon>
        <taxon>Neoptera</taxon>
        <taxon>Endopterygota</taxon>
        <taxon>Lepidoptera</taxon>
        <taxon>Glossata</taxon>
        <taxon>Ditrysia</taxon>
        <taxon>Noctuoidea</taxon>
        <taxon>Erebidae</taxon>
        <taxon>Arctiinae</taxon>
        <taxon>Arctia</taxon>
    </lineage>
</organism>
<protein>
    <submittedName>
        <fullName evidence="2">Uncharacterized protein</fullName>
    </submittedName>
</protein>
<dbReference type="EMBL" id="CADEBD010000289">
    <property type="protein sequence ID" value="CAB3232317.1"/>
    <property type="molecule type" value="Genomic_DNA"/>
</dbReference>
<evidence type="ECO:0000313" key="4">
    <source>
        <dbReference type="Proteomes" id="UP000494106"/>
    </source>
</evidence>
<sequence length="167" mass="19125">MSLFSSAGNRPLEVPSVTKEAMKFDVVLIEVKRIEWVEYPLCRLLDNNKHPDLNHANYPNLYAATLEWARRIKKVQRNYQGSKSLIDQALHMDVVKRVLKMTSVSSGTLQLTLDQKEWLKTKGYTIPEKTLADILENDSKRKPGTQTPALGPNRSLNERRSPEGRDH</sequence>
<keyword evidence="4" id="KW-1185">Reference proteome</keyword>
<dbReference type="EMBL" id="CADEBC010000088">
    <property type="protein sequence ID" value="CAB3222391.1"/>
    <property type="molecule type" value="Genomic_DNA"/>
</dbReference>
<feature type="region of interest" description="Disordered" evidence="1">
    <location>
        <begin position="134"/>
        <end position="167"/>
    </location>
</feature>
<comment type="caution">
    <text evidence="2">The sequence shown here is derived from an EMBL/GenBank/DDBJ whole genome shotgun (WGS) entry which is preliminary data.</text>
</comment>